<dbReference type="Proteomes" id="UP000887576">
    <property type="component" value="Unplaced"/>
</dbReference>
<dbReference type="WBParaSite" id="JU765_v2.g20261.t3">
    <property type="protein sequence ID" value="JU765_v2.g20261.t3"/>
    <property type="gene ID" value="JU765_v2.g20261"/>
</dbReference>
<proteinExistence type="predicted"/>
<reference evidence="2" key="1">
    <citation type="submission" date="2025-08" db="UniProtKB">
        <authorList>
            <consortium name="WormBaseParasite"/>
        </authorList>
    </citation>
    <scope>IDENTIFICATION</scope>
</reference>
<accession>A0AC34QXF3</accession>
<evidence type="ECO:0000313" key="1">
    <source>
        <dbReference type="Proteomes" id="UP000887576"/>
    </source>
</evidence>
<evidence type="ECO:0000313" key="2">
    <source>
        <dbReference type="WBParaSite" id="JU765_v2.g20261.t3"/>
    </source>
</evidence>
<name>A0AC34QXF3_9BILA</name>
<organism evidence="1 2">
    <name type="scientific">Panagrolaimus sp. JU765</name>
    <dbReference type="NCBI Taxonomy" id="591449"/>
    <lineage>
        <taxon>Eukaryota</taxon>
        <taxon>Metazoa</taxon>
        <taxon>Ecdysozoa</taxon>
        <taxon>Nematoda</taxon>
        <taxon>Chromadorea</taxon>
        <taxon>Rhabditida</taxon>
        <taxon>Tylenchina</taxon>
        <taxon>Panagrolaimomorpha</taxon>
        <taxon>Panagrolaimoidea</taxon>
        <taxon>Panagrolaimidae</taxon>
        <taxon>Panagrolaimus</taxon>
    </lineage>
</organism>
<protein>
    <submittedName>
        <fullName evidence="2">YhhN-like protein</fullName>
    </submittedName>
</protein>
<sequence>MVPKVLTCFLALVGVFYFQTEGFERNNDWTYCILKTLPCLGLSGLVYLEHTNLSGDQAFVQTLGLIFGALGDFLLALWDGGLTIGAISFAVGHLFYMANFAPKIRFVSREFAAVILVYAAMMNHFFLMPQLSAAPISTLIWMLYSLILSTAVVLSASVYFNGTVDKPPKQLNDLLRFIGYGLFFFSDSLLLLCVVGAKVPYHHVLVLSTYFTSQYLILIGATNQLV</sequence>